<proteinExistence type="predicted"/>
<accession>A0A075AU45</accession>
<gene>
    <name evidence="1" type="ORF">O9G_000435</name>
</gene>
<dbReference type="Pfam" id="PF08238">
    <property type="entry name" value="Sel1"/>
    <property type="match status" value="3"/>
</dbReference>
<evidence type="ECO:0000313" key="1">
    <source>
        <dbReference type="EMBL" id="EPZ33660.1"/>
    </source>
</evidence>
<dbReference type="SUPFAM" id="SSF81901">
    <property type="entry name" value="HCP-like"/>
    <property type="match status" value="1"/>
</dbReference>
<dbReference type="GO" id="GO:0032153">
    <property type="term" value="C:cell division site"/>
    <property type="evidence" value="ECO:0007669"/>
    <property type="project" value="TreeGrafter"/>
</dbReference>
<dbReference type="Gene3D" id="1.25.40.10">
    <property type="entry name" value="Tetratricopeptide repeat domain"/>
    <property type="match status" value="1"/>
</dbReference>
<dbReference type="AlphaFoldDB" id="A0A075AU45"/>
<protein>
    <submittedName>
        <fullName evidence="1">Tetratricopeptide-like helical domain-containing protein</fullName>
    </submittedName>
</protein>
<keyword evidence="2" id="KW-1185">Reference proteome</keyword>
<sequence length="287" mass="32705">MTQTNISKVFRVYSKRLGKTPQRVSTKLTNATQNPIDIKDGVILNGTRLALIPLSSQLSQEIKGLERKFSLDPAVVNKSNDLLAEGIDLHERNQLEESVKKFKLSGDLGNPLGLFFHAMCYRHGWGVEDDGHKSLLLLYQAAHVSILMAVYDQRDRDSFDELALKEHSYQIGLILFELGVSFQKGWGTERSYVNAAYYFKLAAELGDPDAQNELAGLYLKGQGVKRDKYRAAALFRKAADQGRGLVGNTWIYKEKYMNCTEKENKPRRLSWWNLLLKRVPQDDEHLR</sequence>
<evidence type="ECO:0000313" key="2">
    <source>
        <dbReference type="Proteomes" id="UP000030755"/>
    </source>
</evidence>
<organism evidence="1 2">
    <name type="scientific">Rozella allomycis (strain CSF55)</name>
    <dbReference type="NCBI Taxonomy" id="988480"/>
    <lineage>
        <taxon>Eukaryota</taxon>
        <taxon>Fungi</taxon>
        <taxon>Fungi incertae sedis</taxon>
        <taxon>Cryptomycota</taxon>
        <taxon>Cryptomycota incertae sedis</taxon>
        <taxon>Rozella</taxon>
    </lineage>
</organism>
<dbReference type="InterPro" id="IPR052945">
    <property type="entry name" value="Mitotic_Regulator"/>
</dbReference>
<dbReference type="PANTHER" id="PTHR43628">
    <property type="entry name" value="ACTIVATOR OF C KINASE PROTEIN 1-RELATED"/>
    <property type="match status" value="1"/>
</dbReference>
<dbReference type="Proteomes" id="UP000030755">
    <property type="component" value="Unassembled WGS sequence"/>
</dbReference>
<dbReference type="GO" id="GO:0010972">
    <property type="term" value="P:negative regulation of G2/M transition of mitotic cell cycle"/>
    <property type="evidence" value="ECO:0007669"/>
    <property type="project" value="TreeGrafter"/>
</dbReference>
<dbReference type="HOGENOM" id="CLU_970291_0_0_1"/>
<dbReference type="STRING" id="988480.A0A075AU45"/>
<dbReference type="PANTHER" id="PTHR43628:SF1">
    <property type="entry name" value="CHITIN SYNTHASE REGULATORY FACTOR 2-RELATED"/>
    <property type="match status" value="1"/>
</dbReference>
<dbReference type="OrthoDB" id="2148946at2759"/>
<dbReference type="EMBL" id="KE561047">
    <property type="protein sequence ID" value="EPZ33660.1"/>
    <property type="molecule type" value="Genomic_DNA"/>
</dbReference>
<name>A0A075AU45_ROZAC</name>
<dbReference type="InterPro" id="IPR011990">
    <property type="entry name" value="TPR-like_helical_dom_sf"/>
</dbReference>
<dbReference type="InterPro" id="IPR006597">
    <property type="entry name" value="Sel1-like"/>
</dbReference>
<dbReference type="SMART" id="SM00671">
    <property type="entry name" value="SEL1"/>
    <property type="match status" value="3"/>
</dbReference>
<reference evidence="1 2" key="1">
    <citation type="journal article" date="2013" name="Curr. Biol.">
        <title>Shared signatures of parasitism and phylogenomics unite Cryptomycota and microsporidia.</title>
        <authorList>
            <person name="James T.Y."/>
            <person name="Pelin A."/>
            <person name="Bonen L."/>
            <person name="Ahrendt S."/>
            <person name="Sain D."/>
            <person name="Corradi N."/>
            <person name="Stajich J.E."/>
        </authorList>
    </citation>
    <scope>NUCLEOTIDE SEQUENCE [LARGE SCALE GENOMIC DNA]</scope>
    <source>
        <strain evidence="1 2">CSF55</strain>
    </source>
</reference>